<evidence type="ECO:0000313" key="8">
    <source>
        <dbReference type="Proteomes" id="UP000286678"/>
    </source>
</evidence>
<evidence type="ECO:0000256" key="4">
    <source>
        <dbReference type="PROSITE-ProRule" id="PRU00335"/>
    </source>
</evidence>
<dbReference type="InterPro" id="IPR001647">
    <property type="entry name" value="HTH_TetR"/>
</dbReference>
<evidence type="ECO:0000256" key="3">
    <source>
        <dbReference type="ARBA" id="ARBA00023163"/>
    </source>
</evidence>
<feature type="domain" description="HTH tetR-type" evidence="6">
    <location>
        <begin position="22"/>
        <end position="82"/>
    </location>
</feature>
<gene>
    <name evidence="7" type="ORF">CWE21_12360</name>
</gene>
<dbReference type="OrthoDB" id="4541465at2"/>
<sequence length="210" mass="23774">MTSIQPIKRRRGRPPKDASGHNEIRQQLVRAGVELLTEAGYSSTGLDAILKRVQIPKGSFYHYFKSKEAFGEALIANYNSFFKAKISKHLKATQEPLHGFFAFVDDAVAGLEKYHFRRGCLVGNLGQELNTLPVHYRQLLIEVFGEWQSLVADYLATEQKLGHISANRDCQREAALFWTGWEGAILHAKLQQSAEPMRQFSDYFAATLQT</sequence>
<dbReference type="PANTHER" id="PTHR47506:SF6">
    <property type="entry name" value="HTH-TYPE TRANSCRIPTIONAL REPRESSOR NEMR"/>
    <property type="match status" value="1"/>
</dbReference>
<dbReference type="Gene3D" id="1.10.357.10">
    <property type="entry name" value="Tetracycline Repressor, domain 2"/>
    <property type="match status" value="1"/>
</dbReference>
<dbReference type="Pfam" id="PF16925">
    <property type="entry name" value="TetR_C_13"/>
    <property type="match status" value="1"/>
</dbReference>
<organism evidence="7 8">
    <name type="scientific">Pseudidiomarina aquimaris</name>
    <dbReference type="NCBI Taxonomy" id="641841"/>
    <lineage>
        <taxon>Bacteria</taxon>
        <taxon>Pseudomonadati</taxon>
        <taxon>Pseudomonadota</taxon>
        <taxon>Gammaproteobacteria</taxon>
        <taxon>Alteromonadales</taxon>
        <taxon>Idiomarinaceae</taxon>
        <taxon>Pseudidiomarina</taxon>
    </lineage>
</organism>
<dbReference type="RefSeq" id="WP_126834775.1">
    <property type="nucleotide sequence ID" value="NZ_PIPT01000010.1"/>
</dbReference>
<dbReference type="InterPro" id="IPR011075">
    <property type="entry name" value="TetR_C"/>
</dbReference>
<comment type="caution">
    <text evidence="7">The sequence shown here is derived from an EMBL/GenBank/DDBJ whole genome shotgun (WGS) entry which is preliminary data.</text>
</comment>
<dbReference type="Proteomes" id="UP000286678">
    <property type="component" value="Unassembled WGS sequence"/>
</dbReference>
<dbReference type="PRINTS" id="PR00455">
    <property type="entry name" value="HTHTETR"/>
</dbReference>
<dbReference type="Pfam" id="PF00440">
    <property type="entry name" value="TetR_N"/>
    <property type="match status" value="1"/>
</dbReference>
<feature type="DNA-binding region" description="H-T-H motif" evidence="4">
    <location>
        <begin position="45"/>
        <end position="64"/>
    </location>
</feature>
<evidence type="ECO:0000256" key="1">
    <source>
        <dbReference type="ARBA" id="ARBA00023015"/>
    </source>
</evidence>
<accession>A0A432XBN8</accession>
<dbReference type="PROSITE" id="PS50977">
    <property type="entry name" value="HTH_TETR_2"/>
    <property type="match status" value="1"/>
</dbReference>
<proteinExistence type="predicted"/>
<name>A0A432XBN8_9GAMM</name>
<dbReference type="InterPro" id="IPR009057">
    <property type="entry name" value="Homeodomain-like_sf"/>
</dbReference>
<evidence type="ECO:0000259" key="6">
    <source>
        <dbReference type="PROSITE" id="PS50977"/>
    </source>
</evidence>
<dbReference type="InterPro" id="IPR036271">
    <property type="entry name" value="Tet_transcr_reg_TetR-rel_C_sf"/>
</dbReference>
<dbReference type="EMBL" id="PIPT01000010">
    <property type="protein sequence ID" value="RUO46169.1"/>
    <property type="molecule type" value="Genomic_DNA"/>
</dbReference>
<dbReference type="SUPFAM" id="SSF48498">
    <property type="entry name" value="Tetracyclin repressor-like, C-terminal domain"/>
    <property type="match status" value="1"/>
</dbReference>
<keyword evidence="8" id="KW-1185">Reference proteome</keyword>
<evidence type="ECO:0000256" key="2">
    <source>
        <dbReference type="ARBA" id="ARBA00023125"/>
    </source>
</evidence>
<reference evidence="8" key="1">
    <citation type="journal article" date="2018" name="Front. Microbiol.">
        <title>Genome-Based Analysis Reveals the Taxonomy and Diversity of the Family Idiomarinaceae.</title>
        <authorList>
            <person name="Liu Y."/>
            <person name="Lai Q."/>
            <person name="Shao Z."/>
        </authorList>
    </citation>
    <scope>NUCLEOTIDE SEQUENCE [LARGE SCALE GENOMIC DNA]</scope>
    <source>
        <strain evidence="8">SW15</strain>
    </source>
</reference>
<evidence type="ECO:0000256" key="5">
    <source>
        <dbReference type="SAM" id="MobiDB-lite"/>
    </source>
</evidence>
<evidence type="ECO:0000313" key="7">
    <source>
        <dbReference type="EMBL" id="RUO46169.1"/>
    </source>
</evidence>
<dbReference type="GO" id="GO:0003677">
    <property type="term" value="F:DNA binding"/>
    <property type="evidence" value="ECO:0007669"/>
    <property type="project" value="UniProtKB-UniRule"/>
</dbReference>
<keyword evidence="1" id="KW-0805">Transcription regulation</keyword>
<keyword evidence="3" id="KW-0804">Transcription</keyword>
<feature type="region of interest" description="Disordered" evidence="5">
    <location>
        <begin position="1"/>
        <end position="22"/>
    </location>
</feature>
<dbReference type="PANTHER" id="PTHR47506">
    <property type="entry name" value="TRANSCRIPTIONAL REGULATORY PROTEIN"/>
    <property type="match status" value="1"/>
</dbReference>
<dbReference type="AlphaFoldDB" id="A0A432XBN8"/>
<keyword evidence="2 4" id="KW-0238">DNA-binding</keyword>
<dbReference type="SUPFAM" id="SSF46689">
    <property type="entry name" value="Homeodomain-like"/>
    <property type="match status" value="1"/>
</dbReference>
<protein>
    <submittedName>
        <fullName evidence="7">TetR family transcriptional regulator</fullName>
    </submittedName>
</protein>